<evidence type="ECO:0000256" key="3">
    <source>
        <dbReference type="ARBA" id="ARBA00023125"/>
    </source>
</evidence>
<evidence type="ECO:0000313" key="6">
    <source>
        <dbReference type="EMBL" id="OJG88967.1"/>
    </source>
</evidence>
<keyword evidence="3" id="KW-0238">DNA-binding</keyword>
<gene>
    <name evidence="6" type="ORF">RV15_GL001703</name>
</gene>
<dbReference type="GO" id="GO:0003700">
    <property type="term" value="F:DNA-binding transcription factor activity"/>
    <property type="evidence" value="ECO:0007669"/>
    <property type="project" value="TreeGrafter"/>
</dbReference>
<evidence type="ECO:0000256" key="1">
    <source>
        <dbReference type="ARBA" id="ARBA00022491"/>
    </source>
</evidence>
<dbReference type="InterPro" id="IPR028082">
    <property type="entry name" value="Peripla_BP_I"/>
</dbReference>
<reference evidence="6 7" key="1">
    <citation type="submission" date="2014-12" db="EMBL/GenBank/DDBJ databases">
        <title>Draft genome sequences of 29 type strains of Enterococci.</title>
        <authorList>
            <person name="Zhong Z."/>
            <person name="Sun Z."/>
            <person name="Liu W."/>
            <person name="Zhang W."/>
            <person name="Zhang H."/>
        </authorList>
    </citation>
    <scope>NUCLEOTIDE SEQUENCE [LARGE SCALE GENOMIC DNA]</scope>
    <source>
        <strain evidence="6 7">DSM 22801</strain>
    </source>
</reference>
<feature type="domain" description="Transcriptional regulator LacI/GalR-like sensor" evidence="5">
    <location>
        <begin position="109"/>
        <end position="267"/>
    </location>
</feature>
<evidence type="ECO:0000256" key="4">
    <source>
        <dbReference type="ARBA" id="ARBA00023163"/>
    </source>
</evidence>
<name>A0AA91GGV7_9ENTE</name>
<dbReference type="InterPro" id="IPR046335">
    <property type="entry name" value="LacI/GalR-like_sensor"/>
</dbReference>
<evidence type="ECO:0000256" key="2">
    <source>
        <dbReference type="ARBA" id="ARBA00023015"/>
    </source>
</evidence>
<comment type="caution">
    <text evidence="6">The sequence shown here is derived from an EMBL/GenBank/DDBJ whole genome shotgun (WGS) entry which is preliminary data.</text>
</comment>
<dbReference type="Gene3D" id="3.40.50.2300">
    <property type="match status" value="2"/>
</dbReference>
<keyword evidence="4" id="KW-0804">Transcription</keyword>
<dbReference type="PANTHER" id="PTHR30146">
    <property type="entry name" value="LACI-RELATED TRANSCRIPTIONAL REPRESSOR"/>
    <property type="match status" value="1"/>
</dbReference>
<accession>A0AA91GGV7</accession>
<dbReference type="Proteomes" id="UP000183039">
    <property type="component" value="Unassembled WGS sequence"/>
</dbReference>
<proteinExistence type="predicted"/>
<dbReference type="AlphaFoldDB" id="A0AA91GGV7"/>
<dbReference type="GO" id="GO:0000976">
    <property type="term" value="F:transcription cis-regulatory region binding"/>
    <property type="evidence" value="ECO:0007669"/>
    <property type="project" value="TreeGrafter"/>
</dbReference>
<sequence>MNIGVIVPDISNPFFSELAKSLGDYAISYGYNIFIANSYNDFEQEKKHIQSFMEQNVDGLILTSTNPQQLEKQQLTLTMPTLFLDRQGDDHEQLSIGVDDEQGGAMIADLFLQNAHDSICGIVSKNLGNKALKRMKGFISKLGSSGIATTNIPIYEGQDEVNAAKIAAGYIIADKRSAVFAANDLIGLYLIRELLDLGIRIPEDVSVAGFDDIPMTQIFNPRLTTIRQPIEEIGKESIKRLITIINGTATKETAILLPLTLIERDSVINKKGMVKK</sequence>
<protein>
    <recommendedName>
        <fullName evidence="5">Transcriptional regulator LacI/GalR-like sensor domain-containing protein</fullName>
    </recommendedName>
</protein>
<evidence type="ECO:0000313" key="7">
    <source>
        <dbReference type="Proteomes" id="UP000183039"/>
    </source>
</evidence>
<dbReference type="SUPFAM" id="SSF53822">
    <property type="entry name" value="Periplasmic binding protein-like I"/>
    <property type="match status" value="1"/>
</dbReference>
<keyword evidence="2" id="KW-0805">Transcription regulation</keyword>
<organism evidence="6 7">
    <name type="scientific">Enterococcus silesiacus</name>
    <dbReference type="NCBI Taxonomy" id="332949"/>
    <lineage>
        <taxon>Bacteria</taxon>
        <taxon>Bacillati</taxon>
        <taxon>Bacillota</taxon>
        <taxon>Bacilli</taxon>
        <taxon>Lactobacillales</taxon>
        <taxon>Enterococcaceae</taxon>
        <taxon>Enterococcus</taxon>
    </lineage>
</organism>
<dbReference type="PANTHER" id="PTHR30146:SF148">
    <property type="entry name" value="HTH-TYPE TRANSCRIPTIONAL REPRESSOR PURR-RELATED"/>
    <property type="match status" value="1"/>
</dbReference>
<dbReference type="Pfam" id="PF13377">
    <property type="entry name" value="Peripla_BP_3"/>
    <property type="match status" value="1"/>
</dbReference>
<evidence type="ECO:0000259" key="5">
    <source>
        <dbReference type="Pfam" id="PF13377"/>
    </source>
</evidence>
<dbReference type="EMBL" id="JXLC01000024">
    <property type="protein sequence ID" value="OJG88967.1"/>
    <property type="molecule type" value="Genomic_DNA"/>
</dbReference>
<keyword evidence="1" id="KW-0678">Repressor</keyword>